<dbReference type="AlphaFoldDB" id="A0A319E7W9"/>
<evidence type="ECO:0000313" key="1">
    <source>
        <dbReference type="EMBL" id="PYH99733.1"/>
    </source>
</evidence>
<accession>A0A319E7W9</accession>
<organism evidence="1 2">
    <name type="scientific">Aspergillus ellipticus CBS 707.79</name>
    <dbReference type="NCBI Taxonomy" id="1448320"/>
    <lineage>
        <taxon>Eukaryota</taxon>
        <taxon>Fungi</taxon>
        <taxon>Dikarya</taxon>
        <taxon>Ascomycota</taxon>
        <taxon>Pezizomycotina</taxon>
        <taxon>Eurotiomycetes</taxon>
        <taxon>Eurotiomycetidae</taxon>
        <taxon>Eurotiales</taxon>
        <taxon>Aspergillaceae</taxon>
        <taxon>Aspergillus</taxon>
        <taxon>Aspergillus subgen. Circumdati</taxon>
    </lineage>
</organism>
<keyword evidence="2" id="KW-1185">Reference proteome</keyword>
<sequence>MYANEKCGGREDVFAVTRSNVSTCMAVSSDKESLQVTQNSNCVIETWSGSNCEGDSYNVTDLQCHAVAYAAVSVDC</sequence>
<protein>
    <submittedName>
        <fullName evidence="1">Uncharacterized protein</fullName>
    </submittedName>
</protein>
<name>A0A319E7W9_9EURO</name>
<proteinExistence type="predicted"/>
<dbReference type="Proteomes" id="UP000247810">
    <property type="component" value="Unassembled WGS sequence"/>
</dbReference>
<dbReference type="VEuPathDB" id="FungiDB:BO71DRAFT_313226"/>
<reference evidence="1 2" key="1">
    <citation type="submission" date="2018-02" db="EMBL/GenBank/DDBJ databases">
        <title>The genomes of Aspergillus section Nigri reveals drivers in fungal speciation.</title>
        <authorList>
            <consortium name="DOE Joint Genome Institute"/>
            <person name="Vesth T.C."/>
            <person name="Nybo J."/>
            <person name="Theobald S."/>
            <person name="Brandl J."/>
            <person name="Frisvad J.C."/>
            <person name="Nielsen K.F."/>
            <person name="Lyhne E.K."/>
            <person name="Kogle M.E."/>
            <person name="Kuo A."/>
            <person name="Riley R."/>
            <person name="Clum A."/>
            <person name="Nolan M."/>
            <person name="Lipzen A."/>
            <person name="Salamov A."/>
            <person name="Henrissat B."/>
            <person name="Wiebenga A."/>
            <person name="De vries R.P."/>
            <person name="Grigoriev I.V."/>
            <person name="Mortensen U.H."/>
            <person name="Andersen M.R."/>
            <person name="Baker S.E."/>
        </authorList>
    </citation>
    <scope>NUCLEOTIDE SEQUENCE [LARGE SCALE GENOMIC DNA]</scope>
    <source>
        <strain evidence="1 2">CBS 707.79</strain>
    </source>
</reference>
<dbReference type="EMBL" id="KZ825799">
    <property type="protein sequence ID" value="PYH99733.1"/>
    <property type="molecule type" value="Genomic_DNA"/>
</dbReference>
<dbReference type="OrthoDB" id="4817121at2759"/>
<gene>
    <name evidence="1" type="ORF">BO71DRAFT_313226</name>
</gene>
<evidence type="ECO:0000313" key="2">
    <source>
        <dbReference type="Proteomes" id="UP000247810"/>
    </source>
</evidence>